<dbReference type="RefSeq" id="WP_345227719.1">
    <property type="nucleotide sequence ID" value="NZ_BAABHA010000015.1"/>
</dbReference>
<dbReference type="Gene3D" id="3.30.70.1280">
    <property type="entry name" value="SP0830-like domains"/>
    <property type="match status" value="1"/>
</dbReference>
<dbReference type="PANTHER" id="PTHR36439:SF1">
    <property type="entry name" value="DUF1697 DOMAIN-CONTAINING PROTEIN"/>
    <property type="match status" value="1"/>
</dbReference>
<gene>
    <name evidence="1" type="ORF">GCM10023186_43510</name>
</gene>
<dbReference type="EMBL" id="BAABHA010000015">
    <property type="protein sequence ID" value="GAA4392687.1"/>
    <property type="molecule type" value="Genomic_DNA"/>
</dbReference>
<dbReference type="Proteomes" id="UP001500454">
    <property type="component" value="Unassembled WGS sequence"/>
</dbReference>
<name>A0ABP8JLA8_9BACT</name>
<keyword evidence="2" id="KW-1185">Reference proteome</keyword>
<sequence>MTYIALLRGINVGGHRVSMEKLRQLFAELGLANVRTYIQTGNVFFDSAEEPDRAHLAARIEQHLQQALGYSVPVFLRTAAELEQLLNLNPFRQYAAPDDVRLCLMFFAEPLPTGLALPLLSPKADMEIVHLTEQDAFVVWHMQNGRPPASTTFLDKTLGRRNTTRFFHTTAKILEAARQG</sequence>
<comment type="caution">
    <text evidence="1">The sequence shown here is derived from an EMBL/GenBank/DDBJ whole genome shotgun (WGS) entry which is preliminary data.</text>
</comment>
<accession>A0ABP8JLA8</accession>
<organism evidence="1 2">
    <name type="scientific">Hymenobacter koreensis</name>
    <dbReference type="NCBI Taxonomy" id="1084523"/>
    <lineage>
        <taxon>Bacteria</taxon>
        <taxon>Pseudomonadati</taxon>
        <taxon>Bacteroidota</taxon>
        <taxon>Cytophagia</taxon>
        <taxon>Cytophagales</taxon>
        <taxon>Hymenobacteraceae</taxon>
        <taxon>Hymenobacter</taxon>
    </lineage>
</organism>
<dbReference type="InterPro" id="IPR012545">
    <property type="entry name" value="DUF1697"/>
</dbReference>
<dbReference type="PANTHER" id="PTHR36439">
    <property type="entry name" value="BLL4334 PROTEIN"/>
    <property type="match status" value="1"/>
</dbReference>
<dbReference type="SUPFAM" id="SSF160379">
    <property type="entry name" value="SP0830-like"/>
    <property type="match status" value="1"/>
</dbReference>
<reference evidence="2" key="1">
    <citation type="journal article" date="2019" name="Int. J. Syst. Evol. Microbiol.">
        <title>The Global Catalogue of Microorganisms (GCM) 10K type strain sequencing project: providing services to taxonomists for standard genome sequencing and annotation.</title>
        <authorList>
            <consortium name="The Broad Institute Genomics Platform"/>
            <consortium name="The Broad Institute Genome Sequencing Center for Infectious Disease"/>
            <person name="Wu L."/>
            <person name="Ma J."/>
        </authorList>
    </citation>
    <scope>NUCLEOTIDE SEQUENCE [LARGE SCALE GENOMIC DNA]</scope>
    <source>
        <strain evidence="2">JCM 17924</strain>
    </source>
</reference>
<dbReference type="Pfam" id="PF08002">
    <property type="entry name" value="DUF1697"/>
    <property type="match status" value="1"/>
</dbReference>
<proteinExistence type="predicted"/>
<protein>
    <submittedName>
        <fullName evidence="1">DUF1697 domain-containing protein</fullName>
    </submittedName>
</protein>
<evidence type="ECO:0000313" key="1">
    <source>
        <dbReference type="EMBL" id="GAA4392687.1"/>
    </source>
</evidence>
<evidence type="ECO:0000313" key="2">
    <source>
        <dbReference type="Proteomes" id="UP001500454"/>
    </source>
</evidence>
<dbReference type="PIRSF" id="PIRSF008502">
    <property type="entry name" value="UCP008502"/>
    <property type="match status" value="1"/>
</dbReference>